<dbReference type="AlphaFoldDB" id="Q2QZN9"/>
<evidence type="ECO:0000313" key="2">
    <source>
        <dbReference type="EMBL" id="ABA95356.1"/>
    </source>
</evidence>
<reference evidence="2" key="1">
    <citation type="journal article" date="2005" name="BMC Biol.">
        <title>The sequence of rice chromosomes 11 and 12, rich in disease resistance genes and recent gene duplications.</title>
        <authorList>
            <consortium name="The rice chromosomes 11 and 12 sequencing consortia"/>
        </authorList>
    </citation>
    <scope>NUCLEOTIDE SEQUENCE [LARGE SCALE GENOMIC DNA]</scope>
</reference>
<feature type="region of interest" description="Disordered" evidence="1">
    <location>
        <begin position="1"/>
        <end position="27"/>
    </location>
</feature>
<accession>Q2QZN9</accession>
<protein>
    <submittedName>
        <fullName evidence="2">Uncharacterized protein</fullName>
    </submittedName>
</protein>
<feature type="compositionally biased region" description="Basic residues" evidence="1">
    <location>
        <begin position="1"/>
        <end position="10"/>
    </location>
</feature>
<dbReference type="EMBL" id="DP000010">
    <property type="protein sequence ID" value="ABA95356.1"/>
    <property type="molecule type" value="Genomic_DNA"/>
</dbReference>
<reference evidence="2" key="2">
    <citation type="submission" date="2005-04" db="EMBL/GenBank/DDBJ databases">
        <authorList>
            <person name="Buell C.R."/>
            <person name="Wing R.A."/>
            <person name="McCombie W.A."/>
            <person name="Ouyang S."/>
        </authorList>
    </citation>
    <scope>NUCLEOTIDE SEQUENCE</scope>
</reference>
<organism evidence="2">
    <name type="scientific">Oryza sativa subsp. japonica</name>
    <name type="common">Rice</name>
    <dbReference type="NCBI Taxonomy" id="39947"/>
    <lineage>
        <taxon>Eukaryota</taxon>
        <taxon>Viridiplantae</taxon>
        <taxon>Streptophyta</taxon>
        <taxon>Embryophyta</taxon>
        <taxon>Tracheophyta</taxon>
        <taxon>Spermatophyta</taxon>
        <taxon>Magnoliopsida</taxon>
        <taxon>Liliopsida</taxon>
        <taxon>Poales</taxon>
        <taxon>Poaceae</taxon>
        <taxon>BOP clade</taxon>
        <taxon>Oryzoideae</taxon>
        <taxon>Oryzeae</taxon>
        <taxon>Oryzinae</taxon>
        <taxon>Oryza</taxon>
        <taxon>Oryza sativa</taxon>
    </lineage>
</organism>
<reference evidence="2" key="3">
    <citation type="submission" date="2006-01" db="EMBL/GenBank/DDBJ databases">
        <authorList>
            <person name="Buell R."/>
        </authorList>
    </citation>
    <scope>NUCLEOTIDE SEQUENCE</scope>
</reference>
<evidence type="ECO:0000256" key="1">
    <source>
        <dbReference type="SAM" id="MobiDB-lite"/>
    </source>
</evidence>
<gene>
    <name evidence="2" type="ordered locus">LOC_Os11g45339</name>
</gene>
<name>Q2QZN9_ORYSJ</name>
<proteinExistence type="predicted"/>
<sequence>MARRDGHHTHGATDRDGSIGWDNTHIE</sequence>